<protein>
    <submittedName>
        <fullName evidence="1">Uncharacterized protein</fullName>
    </submittedName>
</protein>
<keyword evidence="2" id="KW-1185">Reference proteome</keyword>
<sequence>MNSISIETAAGQTHFAPGAEIDVYLDWQLDEDPAALEVRVVWHTAGKGDMDLGVAHTVRLDHPTASGNRQMTITLPRAPYSFSGRLVSLMWGLECVALPDGTSARKEIMIAPQGDEVRLPQTSS</sequence>
<dbReference type="EMBL" id="CP036275">
    <property type="protein sequence ID" value="QDU36928.1"/>
    <property type="molecule type" value="Genomic_DNA"/>
</dbReference>
<name>A0A517Z398_9PLAN</name>
<dbReference type="Proteomes" id="UP000320496">
    <property type="component" value="Chromosome"/>
</dbReference>
<dbReference type="OrthoDB" id="215384at2"/>
<evidence type="ECO:0000313" key="1">
    <source>
        <dbReference type="EMBL" id="QDU36928.1"/>
    </source>
</evidence>
<dbReference type="KEGG" id="mri:Mal4_12290"/>
<evidence type="ECO:0000313" key="2">
    <source>
        <dbReference type="Proteomes" id="UP000320496"/>
    </source>
</evidence>
<reference evidence="1 2" key="1">
    <citation type="submission" date="2019-02" db="EMBL/GenBank/DDBJ databases">
        <title>Deep-cultivation of Planctomycetes and their phenomic and genomic characterization uncovers novel biology.</title>
        <authorList>
            <person name="Wiegand S."/>
            <person name="Jogler M."/>
            <person name="Boedeker C."/>
            <person name="Pinto D."/>
            <person name="Vollmers J."/>
            <person name="Rivas-Marin E."/>
            <person name="Kohn T."/>
            <person name="Peeters S.H."/>
            <person name="Heuer A."/>
            <person name="Rast P."/>
            <person name="Oberbeckmann S."/>
            <person name="Bunk B."/>
            <person name="Jeske O."/>
            <person name="Meyerdierks A."/>
            <person name="Storesund J.E."/>
            <person name="Kallscheuer N."/>
            <person name="Luecker S."/>
            <person name="Lage O.M."/>
            <person name="Pohl T."/>
            <person name="Merkel B.J."/>
            <person name="Hornburger P."/>
            <person name="Mueller R.-W."/>
            <person name="Bruemmer F."/>
            <person name="Labrenz M."/>
            <person name="Spormann A.M."/>
            <person name="Op den Camp H."/>
            <person name="Overmann J."/>
            <person name="Amann R."/>
            <person name="Jetten M.S.M."/>
            <person name="Mascher T."/>
            <person name="Medema M.H."/>
            <person name="Devos D.P."/>
            <person name="Kaster A.-K."/>
            <person name="Ovreas L."/>
            <person name="Rohde M."/>
            <person name="Galperin M.Y."/>
            <person name="Jogler C."/>
        </authorList>
    </citation>
    <scope>NUCLEOTIDE SEQUENCE [LARGE SCALE GENOMIC DNA]</scope>
    <source>
        <strain evidence="1 2">Mal4</strain>
    </source>
</reference>
<organism evidence="1 2">
    <name type="scientific">Maioricimonas rarisocia</name>
    <dbReference type="NCBI Taxonomy" id="2528026"/>
    <lineage>
        <taxon>Bacteria</taxon>
        <taxon>Pseudomonadati</taxon>
        <taxon>Planctomycetota</taxon>
        <taxon>Planctomycetia</taxon>
        <taxon>Planctomycetales</taxon>
        <taxon>Planctomycetaceae</taxon>
        <taxon>Maioricimonas</taxon>
    </lineage>
</organism>
<proteinExistence type="predicted"/>
<dbReference type="AlphaFoldDB" id="A0A517Z398"/>
<accession>A0A517Z398</accession>
<gene>
    <name evidence="1" type="ORF">Mal4_12290</name>
</gene>
<dbReference type="RefSeq" id="WP_145367537.1">
    <property type="nucleotide sequence ID" value="NZ_CP036275.1"/>
</dbReference>